<dbReference type="Proteomes" id="UP000014974">
    <property type="component" value="Unassembled WGS sequence"/>
</dbReference>
<reference evidence="2 3" key="1">
    <citation type="journal article" date="2013" name="Genome Announc.">
        <title>Draft Genome Sequence of Cyclobacterium qasimii Strain M12-11BT, Isolated from Arctic Marine Sediment.</title>
        <authorList>
            <person name="Shivaji S."/>
            <person name="Ara S."/>
            <person name="Singh A."/>
            <person name="Kumar Pinnaka A."/>
        </authorList>
    </citation>
    <scope>NUCLEOTIDE SEQUENCE [LARGE SCALE GENOMIC DNA]</scope>
    <source>
        <strain evidence="2 3">M12-11B</strain>
    </source>
</reference>
<organism evidence="2 3">
    <name type="scientific">Cyclobacterium qasimii M12-11B</name>
    <dbReference type="NCBI Taxonomy" id="641524"/>
    <lineage>
        <taxon>Bacteria</taxon>
        <taxon>Pseudomonadati</taxon>
        <taxon>Bacteroidota</taxon>
        <taxon>Cytophagia</taxon>
        <taxon>Cytophagales</taxon>
        <taxon>Cyclobacteriaceae</taxon>
        <taxon>Cyclobacterium</taxon>
    </lineage>
</organism>
<feature type="region of interest" description="Disordered" evidence="1">
    <location>
        <begin position="26"/>
        <end position="52"/>
    </location>
</feature>
<dbReference type="AlphaFoldDB" id="S7WRA7"/>
<protein>
    <submittedName>
        <fullName evidence="2">Uncharacterized protein</fullName>
    </submittedName>
</protein>
<accession>S7WRA7</accession>
<proteinExistence type="predicted"/>
<dbReference type="EMBL" id="ATNM01000071">
    <property type="protein sequence ID" value="EPR69244.1"/>
    <property type="molecule type" value="Genomic_DNA"/>
</dbReference>
<evidence type="ECO:0000256" key="1">
    <source>
        <dbReference type="SAM" id="MobiDB-lite"/>
    </source>
</evidence>
<name>S7WRA7_9BACT</name>
<evidence type="ECO:0000313" key="3">
    <source>
        <dbReference type="Proteomes" id="UP000014974"/>
    </source>
</evidence>
<evidence type="ECO:0000313" key="2">
    <source>
        <dbReference type="EMBL" id="EPR69244.1"/>
    </source>
</evidence>
<gene>
    <name evidence="2" type="ORF">ADICYQ_1744</name>
</gene>
<comment type="caution">
    <text evidence="2">The sequence shown here is derived from an EMBL/GenBank/DDBJ whole genome shotgun (WGS) entry which is preliminary data.</text>
</comment>
<dbReference type="STRING" id="641524.ADICYQ_1744"/>
<sequence>MFHWKETTRNFQPIARAKIGKIIKRNRPKNSKTMRNRFNSKKTGIKSGKRPV</sequence>